<dbReference type="InterPro" id="IPR011009">
    <property type="entry name" value="Kinase-like_dom_sf"/>
</dbReference>
<dbReference type="GO" id="GO:0005524">
    <property type="term" value="F:ATP binding"/>
    <property type="evidence" value="ECO:0007669"/>
    <property type="project" value="UniProtKB-KW"/>
</dbReference>
<comment type="caution">
    <text evidence="4">The sequence shown here is derived from an EMBL/GenBank/DDBJ whole genome shotgun (WGS) entry which is preliminary data.</text>
</comment>
<dbReference type="PANTHER" id="PTHR44329:SF298">
    <property type="entry name" value="MIXED LINEAGE KINASE DOMAIN-LIKE PROTEIN"/>
    <property type="match status" value="1"/>
</dbReference>
<name>A0A2P4P5X0_RHIID</name>
<reference evidence="4 5" key="2">
    <citation type="journal article" date="2018" name="New Phytol.">
        <title>High intraspecific genome diversity in the model arbuscular mycorrhizal symbiont Rhizophagus irregularis.</title>
        <authorList>
            <person name="Chen E.C.H."/>
            <person name="Morin E."/>
            <person name="Beaudet D."/>
            <person name="Noel J."/>
            <person name="Yildirir G."/>
            <person name="Ndikumana S."/>
            <person name="Charron P."/>
            <person name="St-Onge C."/>
            <person name="Giorgi J."/>
            <person name="Kruger M."/>
            <person name="Marton T."/>
            <person name="Ropars J."/>
            <person name="Grigoriev I.V."/>
            <person name="Hainaut M."/>
            <person name="Henrissat B."/>
            <person name="Roux C."/>
            <person name="Martin F."/>
            <person name="Corradi N."/>
        </authorList>
    </citation>
    <scope>NUCLEOTIDE SEQUENCE [LARGE SCALE GENOMIC DNA]</scope>
    <source>
        <strain evidence="4 5">DAOM 197198</strain>
    </source>
</reference>
<dbReference type="Pfam" id="PF07714">
    <property type="entry name" value="PK_Tyr_Ser-Thr"/>
    <property type="match status" value="1"/>
</dbReference>
<proteinExistence type="predicted"/>
<dbReference type="SUPFAM" id="SSF56112">
    <property type="entry name" value="Protein kinase-like (PK-like)"/>
    <property type="match status" value="1"/>
</dbReference>
<dbReference type="PANTHER" id="PTHR44329">
    <property type="entry name" value="SERINE/THREONINE-PROTEIN KINASE TNNI3K-RELATED"/>
    <property type="match status" value="1"/>
</dbReference>
<reference evidence="4 5" key="1">
    <citation type="journal article" date="2013" name="Proc. Natl. Acad. Sci. U.S.A.">
        <title>Genome of an arbuscular mycorrhizal fungus provides insight into the oldest plant symbiosis.</title>
        <authorList>
            <person name="Tisserant E."/>
            <person name="Malbreil M."/>
            <person name="Kuo A."/>
            <person name="Kohler A."/>
            <person name="Symeonidi A."/>
            <person name="Balestrini R."/>
            <person name="Charron P."/>
            <person name="Duensing N."/>
            <person name="Frei Dit Frey N."/>
            <person name="Gianinazzi-Pearson V."/>
            <person name="Gilbert L.B."/>
            <person name="Handa Y."/>
            <person name="Herr J.R."/>
            <person name="Hijri M."/>
            <person name="Koul R."/>
            <person name="Kawaguchi M."/>
            <person name="Krajinski F."/>
            <person name="Lammers P.J."/>
            <person name="Masclaux F.G."/>
            <person name="Murat C."/>
            <person name="Morin E."/>
            <person name="Ndikumana S."/>
            <person name="Pagni M."/>
            <person name="Petitpierre D."/>
            <person name="Requena N."/>
            <person name="Rosikiewicz P."/>
            <person name="Riley R."/>
            <person name="Saito K."/>
            <person name="San Clemente H."/>
            <person name="Shapiro H."/>
            <person name="van Tuinen D."/>
            <person name="Becard G."/>
            <person name="Bonfante P."/>
            <person name="Paszkowski U."/>
            <person name="Shachar-Hill Y.Y."/>
            <person name="Tuskan G.A."/>
            <person name="Young P.W."/>
            <person name="Sanders I.R."/>
            <person name="Henrissat B."/>
            <person name="Rensing S.A."/>
            <person name="Grigoriev I.V."/>
            <person name="Corradi N."/>
            <person name="Roux C."/>
            <person name="Martin F."/>
        </authorList>
    </citation>
    <scope>NUCLEOTIDE SEQUENCE [LARGE SCALE GENOMIC DNA]</scope>
    <source>
        <strain evidence="4 5">DAOM 197198</strain>
    </source>
</reference>
<keyword evidence="1" id="KW-0547">Nucleotide-binding</keyword>
<organism evidence="4 5">
    <name type="scientific">Rhizophagus irregularis (strain DAOM 181602 / DAOM 197198 / MUCL 43194)</name>
    <name type="common">Arbuscular mycorrhizal fungus</name>
    <name type="synonym">Glomus intraradices</name>
    <dbReference type="NCBI Taxonomy" id="747089"/>
    <lineage>
        <taxon>Eukaryota</taxon>
        <taxon>Fungi</taxon>
        <taxon>Fungi incertae sedis</taxon>
        <taxon>Mucoromycota</taxon>
        <taxon>Glomeromycotina</taxon>
        <taxon>Glomeromycetes</taxon>
        <taxon>Glomerales</taxon>
        <taxon>Glomeraceae</taxon>
        <taxon>Rhizophagus</taxon>
    </lineage>
</organism>
<dbReference type="InterPro" id="IPR051681">
    <property type="entry name" value="Ser/Thr_Kinases-Pseudokinases"/>
</dbReference>
<gene>
    <name evidence="4" type="ORF">GLOIN_2v1884073</name>
</gene>
<sequence length="505" mass="58749">MATIRQEIVSAAIHRANALLDPNIQNNLEKQHVFRKQTVLADKSLTKDEKSYAEQKEFVKIVMMTLYCEHCIRNYLKENFSNWTSGNNDIDNLIQQCQIKALIPNLIVEWIPYNNLQNIEYLTKGGCSEIYTAVWIDGPYYEWDSKEKQLKRDGRWVNVVLKKLENVESANKSWFEEGMSHLYLGSKTFLIVRCYGLTQNPFNGNYMIVMNRMDINLREYLQQNHNKLTWKERIQIIDSIISAVYDIHREGAIHRDLHSGNILFNQNDQRFFISDLGFCGPANIPLDSIYGNLSYIAPEVIVKKKYIFASDIYSIGILMWEISSGQPPFINKHDYDLAIRIINGMRPKIIPVTPLEYKELMEQCWDANPAKRPDIYTLSNKMGDIYRSYCQNENEQRIISKITSINSSQLNTRFNVNSSSSDSSFFGNFSASSSNWNISSRVYNFENLPEPKNATKEEQDAYYSIQFDFDLQDGLIIEEKSNKRSYFDDDEKDLASNSNKKSQFK</sequence>
<dbReference type="AlphaFoldDB" id="A0A2P4P5X0"/>
<feature type="domain" description="Protein kinase" evidence="3">
    <location>
        <begin position="116"/>
        <end position="387"/>
    </location>
</feature>
<evidence type="ECO:0000259" key="3">
    <source>
        <dbReference type="PROSITE" id="PS50011"/>
    </source>
</evidence>
<protein>
    <submittedName>
        <fullName evidence="4">Kinase-like domain-containing protein</fullName>
    </submittedName>
</protein>
<dbReference type="PROSITE" id="PS50011">
    <property type="entry name" value="PROTEIN_KINASE_DOM"/>
    <property type="match status" value="1"/>
</dbReference>
<evidence type="ECO:0000256" key="1">
    <source>
        <dbReference type="ARBA" id="ARBA00022741"/>
    </source>
</evidence>
<dbReference type="GO" id="GO:0004672">
    <property type="term" value="F:protein kinase activity"/>
    <property type="evidence" value="ECO:0007669"/>
    <property type="project" value="InterPro"/>
</dbReference>
<dbReference type="InterPro" id="IPR000719">
    <property type="entry name" value="Prot_kinase_dom"/>
</dbReference>
<dbReference type="InterPro" id="IPR001245">
    <property type="entry name" value="Ser-Thr/Tyr_kinase_cat_dom"/>
</dbReference>
<evidence type="ECO:0000313" key="5">
    <source>
        <dbReference type="Proteomes" id="UP000018888"/>
    </source>
</evidence>
<dbReference type="VEuPathDB" id="FungiDB:RhiirFUN_000241"/>
<dbReference type="Gene3D" id="1.10.510.10">
    <property type="entry name" value="Transferase(Phosphotransferase) domain 1"/>
    <property type="match status" value="1"/>
</dbReference>
<accession>A0A2P4P5X0</accession>
<evidence type="ECO:0000313" key="4">
    <source>
        <dbReference type="EMBL" id="POG60783.1"/>
    </source>
</evidence>
<keyword evidence="2" id="KW-0067">ATP-binding</keyword>
<dbReference type="EMBL" id="AUPC02000371">
    <property type="protein sequence ID" value="POG60783.1"/>
    <property type="molecule type" value="Genomic_DNA"/>
</dbReference>
<dbReference type="Proteomes" id="UP000018888">
    <property type="component" value="Unassembled WGS sequence"/>
</dbReference>
<dbReference type="GO" id="GO:0097527">
    <property type="term" value="P:necroptotic signaling pathway"/>
    <property type="evidence" value="ECO:0007669"/>
    <property type="project" value="TreeGrafter"/>
</dbReference>
<evidence type="ECO:0000256" key="2">
    <source>
        <dbReference type="ARBA" id="ARBA00022840"/>
    </source>
</evidence>
<keyword evidence="5" id="KW-1185">Reference proteome</keyword>